<accession>A0A6A8MBX6</accession>
<feature type="transmembrane region" description="Helical" evidence="1">
    <location>
        <begin position="446"/>
        <end position="465"/>
    </location>
</feature>
<feature type="transmembrane region" description="Helical" evidence="1">
    <location>
        <begin position="393"/>
        <end position="409"/>
    </location>
</feature>
<dbReference type="RefSeq" id="WP_154547680.1">
    <property type="nucleotide sequence ID" value="NZ_VUMX01000006.1"/>
</dbReference>
<feature type="transmembrane region" description="Helical" evidence="1">
    <location>
        <begin position="421"/>
        <end position="439"/>
    </location>
</feature>
<dbReference type="PANTHER" id="PTHR38454">
    <property type="entry name" value="INTEGRAL MEMBRANE PROTEIN-RELATED"/>
    <property type="match status" value="1"/>
</dbReference>
<feature type="transmembrane region" description="Helical" evidence="1">
    <location>
        <begin position="846"/>
        <end position="867"/>
    </location>
</feature>
<feature type="transmembrane region" description="Helical" evidence="1">
    <location>
        <begin position="138"/>
        <end position="162"/>
    </location>
</feature>
<gene>
    <name evidence="2" type="ORF">FYJ62_03225</name>
</gene>
<proteinExistence type="predicted"/>
<dbReference type="Proteomes" id="UP000438120">
    <property type="component" value="Unassembled WGS sequence"/>
</dbReference>
<dbReference type="PANTHER" id="PTHR38454:SF1">
    <property type="entry name" value="INTEGRAL MEMBRANE PROTEIN"/>
    <property type="match status" value="1"/>
</dbReference>
<feature type="transmembrane region" description="Helical" evidence="1">
    <location>
        <begin position="21"/>
        <end position="38"/>
    </location>
</feature>
<dbReference type="AlphaFoldDB" id="A0A6A8MBX6"/>
<feature type="transmembrane region" description="Helical" evidence="1">
    <location>
        <begin position="302"/>
        <end position="320"/>
    </location>
</feature>
<protein>
    <submittedName>
        <fullName evidence="2">YfhO family protein</fullName>
    </submittedName>
</protein>
<evidence type="ECO:0000313" key="2">
    <source>
        <dbReference type="EMBL" id="MST86673.1"/>
    </source>
</evidence>
<evidence type="ECO:0000313" key="3">
    <source>
        <dbReference type="Proteomes" id="UP000438120"/>
    </source>
</evidence>
<dbReference type="OrthoDB" id="9815466at2"/>
<keyword evidence="1" id="KW-1133">Transmembrane helix</keyword>
<feature type="transmembrane region" description="Helical" evidence="1">
    <location>
        <begin position="191"/>
        <end position="219"/>
    </location>
</feature>
<reference evidence="2 3" key="1">
    <citation type="submission" date="2019-08" db="EMBL/GenBank/DDBJ databases">
        <title>In-depth cultivation of the pig gut microbiome towards novel bacterial diversity and tailored functional studies.</title>
        <authorList>
            <person name="Wylensek D."/>
            <person name="Hitch T.C.A."/>
            <person name="Clavel T."/>
        </authorList>
    </citation>
    <scope>NUCLEOTIDE SEQUENCE [LARGE SCALE GENOMIC DNA]</scope>
    <source>
        <strain evidence="2 3">Bifido-178-WT-2B</strain>
    </source>
</reference>
<feature type="transmembrane region" description="Helical" evidence="1">
    <location>
        <begin position="240"/>
        <end position="260"/>
    </location>
</feature>
<dbReference type="InterPro" id="IPR018580">
    <property type="entry name" value="Uncharacterised_YfhO"/>
</dbReference>
<feature type="transmembrane region" description="Helical" evidence="1">
    <location>
        <begin position="359"/>
        <end position="381"/>
    </location>
</feature>
<name>A0A6A8MBX6_9LACO</name>
<feature type="transmembrane region" description="Helical" evidence="1">
    <location>
        <begin position="106"/>
        <end position="126"/>
    </location>
</feature>
<dbReference type="Pfam" id="PF09586">
    <property type="entry name" value="YfhO"/>
    <property type="match status" value="1"/>
</dbReference>
<keyword evidence="3" id="KW-1185">Reference proteome</keyword>
<comment type="caution">
    <text evidence="2">The sequence shown here is derived from an EMBL/GenBank/DDBJ whole genome shotgun (WGS) entry which is preliminary data.</text>
</comment>
<dbReference type="EMBL" id="VUMX01000006">
    <property type="protein sequence ID" value="MST86673.1"/>
    <property type="molecule type" value="Genomic_DNA"/>
</dbReference>
<feature type="transmembrane region" description="Helical" evidence="1">
    <location>
        <begin position="332"/>
        <end position="353"/>
    </location>
</feature>
<evidence type="ECO:0000256" key="1">
    <source>
        <dbReference type="SAM" id="Phobius"/>
    </source>
</evidence>
<keyword evidence="1" id="KW-0812">Transmembrane</keyword>
<keyword evidence="1" id="KW-0472">Membrane</keyword>
<sequence>MCPQKLKNRCSKIFSLSALPYWFSFLLPALVFFAYFASKGYNVLTVDLGQQYVDLLAFYQKNLLTHPLRLIYTFASGLGNSMLGTDAYYLLSPFNLLLLLFPQKQLPLAILVLISVKIGAIGLASYEVWQTKYPLRSATALAASLAYALCGFVVANNLNLMWLDTLYLLPFLIQEIDRLFVKHPLAGKSHLVLVTFLIWFTNFYTGYMALLFGALYLFSRMVINWSKTDAKFIWRAFGRYLSASIIASFLCLFVLLPTLAELLQGKADSDAVWSFSWQFAPLKILGKLAVGSYSFGEMEDGMPNLFIGSGFLLVALIYFFDQRIKLKERLANFALFFFLVLSLDFTPLVLIWHMGQFPVWYPGRFSFILAFFALDLALATISQPVTFSLLQKILASLFAAGLAIYLILNPNHLNFLSQDDVLASCLFLLTALLYIFFIHGFHKYGAYYLCLLAMAEMSLNLVWSLNALSYQNNQDYSKFAVNVSEAASWQQKHDPTLYRLEKSFSRSDDDPFTGGYYGITTFNSISNRAVSSFMASLGYVHNSNSYTNQGGTLITDSLLGIKYYLQPNYSADGVSAKARMAYDNLIHRADLFNYYPSKQFKQVSILKNQAALPLIFATDAKTTAVKFVNDDPAANQEILLAKLTGQKRLKLFDDLNLPAYKLSNLKAKSDNALAFSKVNPAKPASITFYFTPDSNDSYYFELPSGFDFKKGSLTVNDIFYDFESRDDQTRLVNIASGQKGNEIKIVFTLQKNSLDLFGARILHLQNQQASQALAKLRQPKLKLFQAGSLCIKSSAFTLAKSKRLASTIPYSANWLVYDQGQRVKTGKYANAFLTWKLAKGKHQLTLIYVPWLFLFSSLLSLITLLLYKIWSRLSAIRHPDQNGNYPI</sequence>
<organism evidence="2 3">
    <name type="scientific">Lactobacillus porci</name>
    <dbReference type="NCBI Taxonomy" id="2012477"/>
    <lineage>
        <taxon>Bacteria</taxon>
        <taxon>Bacillati</taxon>
        <taxon>Bacillota</taxon>
        <taxon>Bacilli</taxon>
        <taxon>Lactobacillales</taxon>
        <taxon>Lactobacillaceae</taxon>
        <taxon>Lactobacillus</taxon>
    </lineage>
</organism>